<dbReference type="PROSITE" id="PS00154">
    <property type="entry name" value="ATPASE_E1_E2"/>
    <property type="match status" value="1"/>
</dbReference>
<dbReference type="EMBL" id="CP104013">
    <property type="protein sequence ID" value="UYP47961.1"/>
    <property type="molecule type" value="Genomic_DNA"/>
</dbReference>
<dbReference type="SUPFAM" id="SSF81660">
    <property type="entry name" value="Metal cation-transporting ATPase, ATP-binding domain N"/>
    <property type="match status" value="1"/>
</dbReference>
<feature type="transmembrane region" description="Helical" evidence="8">
    <location>
        <begin position="802"/>
        <end position="823"/>
    </location>
</feature>
<feature type="transmembrane region" description="Helical" evidence="8">
    <location>
        <begin position="896"/>
        <end position="916"/>
    </location>
</feature>
<feature type="transmembrane region" description="Helical" evidence="8">
    <location>
        <begin position="764"/>
        <end position="782"/>
    </location>
</feature>
<feature type="transmembrane region" description="Helical" evidence="8">
    <location>
        <begin position="63"/>
        <end position="86"/>
    </location>
</feature>
<dbReference type="InterPro" id="IPR001757">
    <property type="entry name" value="P_typ_ATPase"/>
</dbReference>
<dbReference type="SUPFAM" id="SSF81665">
    <property type="entry name" value="Calcium ATPase, transmembrane domain M"/>
    <property type="match status" value="1"/>
</dbReference>
<keyword evidence="2 8" id="KW-0812">Transmembrane</keyword>
<dbReference type="GO" id="GO:0005524">
    <property type="term" value="F:ATP binding"/>
    <property type="evidence" value="ECO:0007669"/>
    <property type="project" value="UniProtKB-KW"/>
</dbReference>
<dbReference type="Pfam" id="PF00690">
    <property type="entry name" value="Cation_ATPase_N"/>
    <property type="match status" value="1"/>
</dbReference>
<dbReference type="PRINTS" id="PR00119">
    <property type="entry name" value="CATATPASE"/>
</dbReference>
<dbReference type="Pfam" id="PF00689">
    <property type="entry name" value="Cation_ATPase_C"/>
    <property type="match status" value="1"/>
</dbReference>
<dbReference type="SFLD" id="SFLDF00027">
    <property type="entry name" value="p-type_atpase"/>
    <property type="match status" value="1"/>
</dbReference>
<keyword evidence="3" id="KW-0547">Nucleotide-binding</keyword>
<evidence type="ECO:0000256" key="3">
    <source>
        <dbReference type="ARBA" id="ARBA00022741"/>
    </source>
</evidence>
<feature type="transmembrane region" description="Helical" evidence="8">
    <location>
        <begin position="255"/>
        <end position="277"/>
    </location>
</feature>
<evidence type="ECO:0000256" key="7">
    <source>
        <dbReference type="ARBA" id="ARBA00023136"/>
    </source>
</evidence>
<name>A0ABY6HX63_9ARCH</name>
<evidence type="ECO:0000256" key="1">
    <source>
        <dbReference type="ARBA" id="ARBA00004141"/>
    </source>
</evidence>
<comment type="subcellular location">
    <subcellularLocation>
        <location evidence="1">Membrane</location>
        <topology evidence="1">Multi-pass membrane protein</topology>
    </subcellularLocation>
</comment>
<evidence type="ECO:0000259" key="9">
    <source>
        <dbReference type="SMART" id="SM00831"/>
    </source>
</evidence>
<feature type="domain" description="Cation-transporting P-type ATPase N-terminal" evidence="9">
    <location>
        <begin position="15"/>
        <end position="88"/>
    </location>
</feature>
<dbReference type="PRINTS" id="PR00120">
    <property type="entry name" value="HATPASE"/>
</dbReference>
<dbReference type="Gene3D" id="2.70.150.10">
    <property type="entry name" value="Calcium-transporting ATPase, cytoplasmic transduction domain A"/>
    <property type="match status" value="1"/>
</dbReference>
<sequence>MSTVTIPPTENALDNYYQKPFEDIIKELEVNIETGLSTEQANKSLEIYGPNELKKVKRSFFKVFLAPIINLLIIIYLVSAVFMLILGAAARTAPTFLILGANALVAIVQQFRAEKQMEALKKLSEATATVIRNGKEEVLSTNQIVKGDLIVLNQGDKVPADCRIVSSMNLSVDEASLTGESDPVKKNSTRDRIDRSELSLQEQKNMLFLGTYISAGQCKAIVVQIGSSTEIGKISVKLEESSTGDIPLRKKMNHIAIVLGIGVLILLISSVIFKFIYYSANGGLPEGLTVNQVLVNSIDLGMKVMPINLPVLTTIVLLTGVLAMAQKGVIVREISRTESLGRVSVVCSDKTGTLTKNEMTVEKIWTPTQEYSVSGYGYDVAGVIGTNEAEKIAVKNQDLESLILSGYLNNNCILKEEKVKTLRKNITRSNWSIIGLPTEAALKVVAKKYDPNVDMLIEDHQFIYEFNFDSAIKRMSKVFQKNNTMTLYCKGATEWILPLCTRIQIDGKVIDLTEDMHKTIMSNMNKYASEGYRILSITSRTLPSDTTYNMLEVEDARENFEKNLIYLGFVVILDPPRDDVFQAIEECKSASITPIMITGDNISTAKAIGKQLGIYQENINLAKEGIDIETLSDTDFLKTTVYGRVSPDHKQIIVSRYQAKNKIVSMSGDGVNDALALSMADCGLAMGIQGTEVAKEAADMIITDDSFSTIVTGIREGRGLFMKIRMIIYFFILVSVMEAIILFSSTLLFNDPEFQMWDYGQLNILYVTAHAFPSLGFTFSTISKDIMNEKPRDSAEIIGKKLFGLIFIQIILLGLGIVLAYYLTLNEKIGIDGINSIIGYNGSQIEVNPSIPKIKARTMALVVLFITESLIMPLQIRRINHSIIDSLKDIKFLREFSFYLLSIVILVIMIYSPGIQELIGSNIGTTINCNFMFLNFTDWLICLGLCLPALLGFEIIRYIARRKKIVF</sequence>
<dbReference type="Proteomes" id="UP001208689">
    <property type="component" value="Chromosome"/>
</dbReference>
<evidence type="ECO:0000256" key="8">
    <source>
        <dbReference type="SAM" id="Phobius"/>
    </source>
</evidence>
<dbReference type="InterPro" id="IPR044492">
    <property type="entry name" value="P_typ_ATPase_HD_dom"/>
</dbReference>
<gene>
    <name evidence="10" type="ORF">NEF87_004246</name>
</gene>
<feature type="transmembrane region" description="Helical" evidence="8">
    <location>
        <begin position="727"/>
        <end position="749"/>
    </location>
</feature>
<reference evidence="10" key="1">
    <citation type="submission" date="2022-09" db="EMBL/GenBank/DDBJ databases">
        <title>Actin cytoskeleton and complex cell architecture in an #Asgard archaeon.</title>
        <authorList>
            <person name="Ponce Toledo R.I."/>
            <person name="Schleper C."/>
            <person name="Rodrigues Oliveira T."/>
            <person name="Wollweber F."/>
            <person name="Xu J."/>
            <person name="Rittmann S."/>
            <person name="Klingl A."/>
            <person name="Pilhofer M."/>
        </authorList>
    </citation>
    <scope>NUCLEOTIDE SEQUENCE</scope>
    <source>
        <strain evidence="10">B-35</strain>
    </source>
</reference>
<dbReference type="SMART" id="SM00831">
    <property type="entry name" value="Cation_ATPase_N"/>
    <property type="match status" value="1"/>
</dbReference>
<dbReference type="InterPro" id="IPR023298">
    <property type="entry name" value="ATPase_P-typ_TM_dom_sf"/>
</dbReference>
<evidence type="ECO:0000313" key="11">
    <source>
        <dbReference type="Proteomes" id="UP001208689"/>
    </source>
</evidence>
<dbReference type="SFLD" id="SFLDS00003">
    <property type="entry name" value="Haloacid_Dehalogenase"/>
    <property type="match status" value="1"/>
</dbReference>
<keyword evidence="11" id="KW-1185">Reference proteome</keyword>
<feature type="transmembrane region" description="Helical" evidence="8">
    <location>
        <begin position="936"/>
        <end position="960"/>
    </location>
</feature>
<feature type="transmembrane region" description="Helical" evidence="8">
    <location>
        <begin position="92"/>
        <end position="111"/>
    </location>
</feature>
<dbReference type="InterPro" id="IPR008250">
    <property type="entry name" value="ATPase_P-typ_transduc_dom_A_sf"/>
</dbReference>
<feature type="transmembrane region" description="Helical" evidence="8">
    <location>
        <begin position="307"/>
        <end position="325"/>
    </location>
</feature>
<dbReference type="SFLD" id="SFLDG00002">
    <property type="entry name" value="C1.7:_P-type_atpase_like"/>
    <property type="match status" value="1"/>
</dbReference>
<dbReference type="SUPFAM" id="SSF81653">
    <property type="entry name" value="Calcium ATPase, transduction domain A"/>
    <property type="match status" value="1"/>
</dbReference>
<proteinExistence type="predicted"/>
<protein>
    <submittedName>
        <fullName evidence="10">Potassium-transporting ATPase ATP-binding subunit</fullName>
    </submittedName>
</protein>
<dbReference type="InterPro" id="IPR023299">
    <property type="entry name" value="ATPase_P-typ_cyto_dom_N"/>
</dbReference>
<evidence type="ECO:0000256" key="5">
    <source>
        <dbReference type="ARBA" id="ARBA00022967"/>
    </source>
</evidence>
<dbReference type="Gene3D" id="3.40.50.1000">
    <property type="entry name" value="HAD superfamily/HAD-like"/>
    <property type="match status" value="1"/>
</dbReference>
<dbReference type="InterPro" id="IPR036412">
    <property type="entry name" value="HAD-like_sf"/>
</dbReference>
<dbReference type="Gene3D" id="1.20.1110.10">
    <property type="entry name" value="Calcium-transporting ATPase, transmembrane domain"/>
    <property type="match status" value="1"/>
</dbReference>
<dbReference type="Pfam" id="PF13246">
    <property type="entry name" value="Cation_ATPase"/>
    <property type="match status" value="1"/>
</dbReference>
<dbReference type="InterPro" id="IPR023214">
    <property type="entry name" value="HAD_sf"/>
</dbReference>
<keyword evidence="6 8" id="KW-1133">Transmembrane helix</keyword>
<accession>A0ABY6HX63</accession>
<keyword evidence="4 10" id="KW-0067">ATP-binding</keyword>
<evidence type="ECO:0000256" key="2">
    <source>
        <dbReference type="ARBA" id="ARBA00022692"/>
    </source>
</evidence>
<evidence type="ECO:0000256" key="6">
    <source>
        <dbReference type="ARBA" id="ARBA00022989"/>
    </source>
</evidence>
<dbReference type="SUPFAM" id="SSF56784">
    <property type="entry name" value="HAD-like"/>
    <property type="match status" value="1"/>
</dbReference>
<feature type="transmembrane region" description="Helical" evidence="8">
    <location>
        <begin position="858"/>
        <end position="876"/>
    </location>
</feature>
<evidence type="ECO:0000313" key="10">
    <source>
        <dbReference type="EMBL" id="UYP47961.1"/>
    </source>
</evidence>
<dbReference type="PANTHER" id="PTHR42861">
    <property type="entry name" value="CALCIUM-TRANSPORTING ATPASE"/>
    <property type="match status" value="1"/>
</dbReference>
<dbReference type="InterPro" id="IPR059000">
    <property type="entry name" value="ATPase_P-type_domA"/>
</dbReference>
<organism evidence="10 11">
    <name type="scientific">Candidatus Lokiarchaeum ossiferum</name>
    <dbReference type="NCBI Taxonomy" id="2951803"/>
    <lineage>
        <taxon>Archaea</taxon>
        <taxon>Promethearchaeati</taxon>
        <taxon>Promethearchaeota</taxon>
        <taxon>Promethearchaeia</taxon>
        <taxon>Promethearchaeales</taxon>
        <taxon>Promethearchaeaceae</taxon>
        <taxon>Candidatus Lokiarchaeum</taxon>
    </lineage>
</organism>
<dbReference type="Pfam" id="PF00122">
    <property type="entry name" value="E1-E2_ATPase"/>
    <property type="match status" value="1"/>
</dbReference>
<dbReference type="InterPro" id="IPR018303">
    <property type="entry name" value="ATPase_P-typ_P_site"/>
</dbReference>
<keyword evidence="5" id="KW-1278">Translocase</keyword>
<keyword evidence="7 8" id="KW-0472">Membrane</keyword>
<dbReference type="NCBIfam" id="TIGR01494">
    <property type="entry name" value="ATPase_P-type"/>
    <property type="match status" value="2"/>
</dbReference>
<dbReference type="InterPro" id="IPR004014">
    <property type="entry name" value="ATPase_P-typ_cation-transptr_N"/>
</dbReference>
<dbReference type="InterPro" id="IPR006068">
    <property type="entry name" value="ATPase_P-typ_cation-transptr_C"/>
</dbReference>
<dbReference type="Gene3D" id="3.40.1110.10">
    <property type="entry name" value="Calcium-transporting ATPase, cytoplasmic domain N"/>
    <property type="match status" value="1"/>
</dbReference>
<evidence type="ECO:0000256" key="4">
    <source>
        <dbReference type="ARBA" id="ARBA00022840"/>
    </source>
</evidence>